<feature type="compositionally biased region" description="Low complexity" evidence="1">
    <location>
        <begin position="170"/>
        <end position="200"/>
    </location>
</feature>
<name>A0A7K1LCD1_9ACTN</name>
<feature type="region of interest" description="Disordered" evidence="1">
    <location>
        <begin position="1"/>
        <end position="60"/>
    </location>
</feature>
<evidence type="ECO:0000313" key="4">
    <source>
        <dbReference type="Proteomes" id="UP000432015"/>
    </source>
</evidence>
<proteinExistence type="predicted"/>
<keyword evidence="2" id="KW-1133">Transmembrane helix</keyword>
<keyword evidence="2" id="KW-0472">Membrane</keyword>
<sequence>MADRRRVVVSGATAARARALPQAAPDPGGGPPGAEPSGAGHDPAGRETADTDPPDPPCPSCSVSFPLAACAGEPAGRGGDGAGLAQARALIRVQLRAALTTGATVMIVVTGLPLLLALAPALGRLRADGVPLAWAVLALGIQPVWVAASLLHLRRAEGAERALTRQTSRAAPPEHTAPTGGTAPAGRRGPVGRAGPAGRR</sequence>
<keyword evidence="4" id="KW-1185">Reference proteome</keyword>
<feature type="transmembrane region" description="Helical" evidence="2">
    <location>
        <begin position="131"/>
        <end position="153"/>
    </location>
</feature>
<dbReference type="Proteomes" id="UP000432015">
    <property type="component" value="Unassembled WGS sequence"/>
</dbReference>
<comment type="caution">
    <text evidence="3">The sequence shown here is derived from an EMBL/GenBank/DDBJ whole genome shotgun (WGS) entry which is preliminary data.</text>
</comment>
<evidence type="ECO:0008006" key="5">
    <source>
        <dbReference type="Google" id="ProtNLM"/>
    </source>
</evidence>
<evidence type="ECO:0000313" key="3">
    <source>
        <dbReference type="EMBL" id="MUN41845.1"/>
    </source>
</evidence>
<feature type="compositionally biased region" description="Low complexity" evidence="1">
    <location>
        <begin position="8"/>
        <end position="26"/>
    </location>
</feature>
<dbReference type="RefSeq" id="WP_156221014.1">
    <property type="nucleotide sequence ID" value="NZ_WOFH01000016.1"/>
</dbReference>
<gene>
    <name evidence="3" type="ORF">GNZ18_35455</name>
</gene>
<protein>
    <recommendedName>
        <fullName evidence="5">DUF485 domain-containing protein</fullName>
    </recommendedName>
</protein>
<evidence type="ECO:0000256" key="2">
    <source>
        <dbReference type="SAM" id="Phobius"/>
    </source>
</evidence>
<reference evidence="3 4" key="1">
    <citation type="submission" date="2019-11" db="EMBL/GenBank/DDBJ databases">
        <authorList>
            <person name="Cao P."/>
        </authorList>
    </citation>
    <scope>NUCLEOTIDE SEQUENCE [LARGE SCALE GENOMIC DNA]</scope>
    <source>
        <strain evidence="3 4">NEAU-AAG5</strain>
    </source>
</reference>
<dbReference type="AlphaFoldDB" id="A0A7K1LCD1"/>
<keyword evidence="2" id="KW-0812">Transmembrane</keyword>
<feature type="region of interest" description="Disordered" evidence="1">
    <location>
        <begin position="162"/>
        <end position="200"/>
    </location>
</feature>
<accession>A0A7K1LCD1</accession>
<dbReference type="EMBL" id="WOFH01000016">
    <property type="protein sequence ID" value="MUN41845.1"/>
    <property type="molecule type" value="Genomic_DNA"/>
</dbReference>
<feature type="transmembrane region" description="Helical" evidence="2">
    <location>
        <begin position="97"/>
        <end position="119"/>
    </location>
</feature>
<evidence type="ECO:0000256" key="1">
    <source>
        <dbReference type="SAM" id="MobiDB-lite"/>
    </source>
</evidence>
<organism evidence="3 4">
    <name type="scientific">Actinomadura litoris</name>
    <dbReference type="NCBI Taxonomy" id="2678616"/>
    <lineage>
        <taxon>Bacteria</taxon>
        <taxon>Bacillati</taxon>
        <taxon>Actinomycetota</taxon>
        <taxon>Actinomycetes</taxon>
        <taxon>Streptosporangiales</taxon>
        <taxon>Thermomonosporaceae</taxon>
        <taxon>Actinomadura</taxon>
    </lineage>
</organism>